<dbReference type="Pfam" id="PF00425">
    <property type="entry name" value="Chorismate_bind"/>
    <property type="match status" value="1"/>
</dbReference>
<dbReference type="InterPro" id="IPR005801">
    <property type="entry name" value="ADC_synthase"/>
</dbReference>
<comment type="caution">
    <text evidence="5">The sequence shown here is derived from an EMBL/GenBank/DDBJ whole genome shotgun (WGS) entry which is preliminary data.</text>
</comment>
<dbReference type="Proteomes" id="UP000282818">
    <property type="component" value="Unassembled WGS sequence"/>
</dbReference>
<dbReference type="PANTHER" id="PTHR11236:SF50">
    <property type="entry name" value="AMINODEOXYCHORISMATE SYNTHASE COMPONENT 1"/>
    <property type="match status" value="1"/>
</dbReference>
<feature type="domain" description="Anthranilate synthase component I N-terminal" evidence="4">
    <location>
        <begin position="10"/>
        <end position="147"/>
    </location>
</feature>
<dbReference type="InterPro" id="IPR005802">
    <property type="entry name" value="ADC_synth_comp_1"/>
</dbReference>
<dbReference type="AlphaFoldDB" id="A0A437QD17"/>
<dbReference type="SUPFAM" id="SSF56322">
    <property type="entry name" value="ADC synthase"/>
    <property type="match status" value="1"/>
</dbReference>
<dbReference type="InterPro" id="IPR019999">
    <property type="entry name" value="Anth_synth_I-like"/>
</dbReference>
<dbReference type="NCBIfam" id="TIGR00553">
    <property type="entry name" value="pabB"/>
    <property type="match status" value="1"/>
</dbReference>
<dbReference type="RefSeq" id="WP_127692514.1">
    <property type="nucleotide sequence ID" value="NZ_SACQ01000001.1"/>
</dbReference>
<name>A0A437QD17_9GAMM</name>
<evidence type="ECO:0000256" key="2">
    <source>
        <dbReference type="ARBA" id="ARBA00022679"/>
    </source>
</evidence>
<dbReference type="PRINTS" id="PR00095">
    <property type="entry name" value="ANTSNTHASEI"/>
</dbReference>
<dbReference type="EC" id="2.6.1.85" evidence="1"/>
<dbReference type="InterPro" id="IPR015890">
    <property type="entry name" value="Chorismate_C"/>
</dbReference>
<keyword evidence="5" id="KW-0032">Aminotransferase</keyword>
<dbReference type="GO" id="GO:0009396">
    <property type="term" value="P:folic acid-containing compound biosynthetic process"/>
    <property type="evidence" value="ECO:0007669"/>
    <property type="project" value="InterPro"/>
</dbReference>
<protein>
    <recommendedName>
        <fullName evidence="1">aminodeoxychorismate synthase</fullName>
        <ecNumber evidence="1">2.6.1.85</ecNumber>
    </recommendedName>
</protein>
<dbReference type="Pfam" id="PF04715">
    <property type="entry name" value="Anth_synt_I_N"/>
    <property type="match status" value="1"/>
</dbReference>
<keyword evidence="2 5" id="KW-0808">Transferase</keyword>
<dbReference type="PANTHER" id="PTHR11236">
    <property type="entry name" value="AMINOBENZOATE/ANTHRANILATE SYNTHASE"/>
    <property type="match status" value="1"/>
</dbReference>
<evidence type="ECO:0000259" key="3">
    <source>
        <dbReference type="Pfam" id="PF00425"/>
    </source>
</evidence>
<feature type="domain" description="Chorismate-utilising enzyme C-terminal" evidence="3">
    <location>
        <begin position="189"/>
        <end position="443"/>
    </location>
</feature>
<proteinExistence type="predicted"/>
<evidence type="ECO:0000313" key="5">
    <source>
        <dbReference type="EMBL" id="RVU32345.1"/>
    </source>
</evidence>
<accession>A0A437QD17</accession>
<keyword evidence="6" id="KW-1185">Reference proteome</keyword>
<reference evidence="5 6" key="1">
    <citation type="submission" date="2019-01" db="EMBL/GenBank/DDBJ databases">
        <authorList>
            <person name="Chen W.-M."/>
        </authorList>
    </citation>
    <scope>NUCLEOTIDE SEQUENCE [LARGE SCALE GENOMIC DNA]</scope>
    <source>
        <strain evidence="5 6">HPM-16</strain>
    </source>
</reference>
<gene>
    <name evidence="5" type="primary">pabB</name>
    <name evidence="5" type="ORF">EOE65_01455</name>
</gene>
<dbReference type="GO" id="GO:0046820">
    <property type="term" value="F:4-amino-4-deoxychorismate synthase activity"/>
    <property type="evidence" value="ECO:0007669"/>
    <property type="project" value="UniProtKB-EC"/>
</dbReference>
<dbReference type="InterPro" id="IPR006805">
    <property type="entry name" value="Anth_synth_I_N"/>
</dbReference>
<evidence type="ECO:0000256" key="1">
    <source>
        <dbReference type="ARBA" id="ARBA00013139"/>
    </source>
</evidence>
<sequence length="457" mass="50682">MRKFSIAYSVTTTEYFERLRPLGGAILLDSGKPSSERGRFDILVAAPMASLVYSRGKLRGVNLPVDWKQDEPPFQLLERCYTKLQQTLDTLGELPFGAGFVGHFSYDLGRTVESLPSHALDDNLLPEMQIGLYGWSVVIDHEASQAWLLVSDLVSPNDVAMLKQQVATATTTERHAFTLTQPFKSNVSEAEYHQKLAAIDEYIRAGDCYQVNFAQRHTASFEGDPWEAYKALREKAPTHYAAYFDTEHGAVLSLSPERFLTVNKQQQVITQPIKGTRPRDPDPQQDQAMIDDLTSAEKDRAENVMIVDLLRNDISKSCALNSVKVPKLFAVESYRNVHHLVSTVTGTLAEGKTPVALLEGAFPGGSITGAPKIRAMEIIDELEPHRRAIYCGSIGYISLSGEMDTSITIRTLLAENNTIHCWGGGGIVADSNSHAEYQETYDKVNNLLKTLEGLSER</sequence>
<dbReference type="Gene3D" id="3.60.120.10">
    <property type="entry name" value="Anthranilate synthase"/>
    <property type="match status" value="1"/>
</dbReference>
<dbReference type="GO" id="GO:0000162">
    <property type="term" value="P:L-tryptophan biosynthetic process"/>
    <property type="evidence" value="ECO:0007669"/>
    <property type="project" value="TreeGrafter"/>
</dbReference>
<dbReference type="EMBL" id="SACQ01000001">
    <property type="protein sequence ID" value="RVU32345.1"/>
    <property type="molecule type" value="Genomic_DNA"/>
</dbReference>
<evidence type="ECO:0000259" key="4">
    <source>
        <dbReference type="Pfam" id="PF04715"/>
    </source>
</evidence>
<organism evidence="5 6">
    <name type="scientific">Neptunomonas marina</name>
    <dbReference type="NCBI Taxonomy" id="1815562"/>
    <lineage>
        <taxon>Bacteria</taxon>
        <taxon>Pseudomonadati</taxon>
        <taxon>Pseudomonadota</taxon>
        <taxon>Gammaproteobacteria</taxon>
        <taxon>Oceanospirillales</taxon>
        <taxon>Oceanospirillaceae</taxon>
        <taxon>Neptunomonas</taxon>
    </lineage>
</organism>
<evidence type="ECO:0000313" key="6">
    <source>
        <dbReference type="Proteomes" id="UP000282818"/>
    </source>
</evidence>